<dbReference type="PANTHER" id="PTHR30069:SF29">
    <property type="entry name" value="HEMOGLOBIN AND HEMOGLOBIN-HAPTOGLOBIN-BINDING PROTEIN 1-RELATED"/>
    <property type="match status" value="1"/>
</dbReference>
<keyword evidence="13" id="KW-0675">Receptor</keyword>
<feature type="signal peptide" evidence="10">
    <location>
        <begin position="1"/>
        <end position="20"/>
    </location>
</feature>
<sequence length="790" mass="88629">MKQFGILLCLLVLAFSKTYGQTDTKTINGKVIENNNQLPLEFVTVIVMDSTKNTPISGTTTDETGAFSLKTTASNFYIEVRFIGFKTKKITQFNRNASIIKLPTITLEEDSDKLDEVIVRAEKSQTVFKLDKRVFNVGKDLSSTGASALEVLNNVPSVTVNIEGQISLRGSQGVQILINGKPSVLASEEGNALGSITADMIESIEVITNPSAKYDASGTSGILNIILKKSEKKGLNGSISLNTGIPNNHSLGLSLNRRTEKFNLFSQIAYGRRTFPREGNSSSTNTTSNTRLSTTSDSDKNENFFNLILGTDYHINEHNILTLSGHYAFENEKESASQLYNLQDASLATTDSWNRLEDTRATNPKWEYELQYKKDFTDHKKHNLLFSALGTSFSKDKTSNFNNNVLIGNMTNAIQEAKTNFAQNEYTFKLDYTRPIRDNYILEIGAQYLLDKVTNTYTVRDFINNNWVTNTGFSNVFDYNQGVLGTYATFAYENDTWGLKGGLRLETTNLTTKLITTNQNNKQNYSNLFPSFHSSYKINDDLSLQAGYSKRIFRPSLWDLNPFVSFRDNFNLNVGNPNLTPEFTDSFEITTIYKLSKASINAGIYHRATTDVIEDITTINNNVTTSQPQNIGTNRATGIEVNTKYSPISWFSFTSDFNYNTFVRKGQLLNNNFDFTGNRWSLRGTGKIKFPAGFTLEATGNYRSKFKTAQSTISDNLFMDLGIRKKMLKGRLNASLSVRDVFASRNYEEVTVQNNFNRTAFSQRGRFVTLGISFGFGKGEAMEFSGQKRF</sequence>
<evidence type="ECO:0000256" key="7">
    <source>
        <dbReference type="ARBA" id="ARBA00023237"/>
    </source>
</evidence>
<feature type="domain" description="Outer membrane protein beta-barrel" evidence="12">
    <location>
        <begin position="378"/>
        <end position="774"/>
    </location>
</feature>
<feature type="chain" id="PRO_5029796846" evidence="10">
    <location>
        <begin position="21"/>
        <end position="790"/>
    </location>
</feature>
<keyword evidence="5 10" id="KW-0732">Signal</keyword>
<keyword evidence="7 8" id="KW-0998">Cell outer membrane</keyword>
<dbReference type="GO" id="GO:0009279">
    <property type="term" value="C:cell outer membrane"/>
    <property type="evidence" value="ECO:0007669"/>
    <property type="project" value="UniProtKB-SubCell"/>
</dbReference>
<feature type="domain" description="TonB-dependent receptor plug" evidence="11">
    <location>
        <begin position="145"/>
        <end position="222"/>
    </location>
</feature>
<dbReference type="InterPro" id="IPR041700">
    <property type="entry name" value="OMP_b-brl_3"/>
</dbReference>
<dbReference type="Gene3D" id="2.60.40.1120">
    <property type="entry name" value="Carboxypeptidase-like, regulatory domain"/>
    <property type="match status" value="1"/>
</dbReference>
<evidence type="ECO:0000256" key="8">
    <source>
        <dbReference type="PROSITE-ProRule" id="PRU01360"/>
    </source>
</evidence>
<comment type="subcellular location">
    <subcellularLocation>
        <location evidence="1 8">Cell outer membrane</location>
        <topology evidence="1 8">Multi-pass membrane protein</topology>
    </subcellularLocation>
</comment>
<dbReference type="PROSITE" id="PS52016">
    <property type="entry name" value="TONB_DEPENDENT_REC_3"/>
    <property type="match status" value="1"/>
</dbReference>
<dbReference type="InterPro" id="IPR039426">
    <property type="entry name" value="TonB-dep_rcpt-like"/>
</dbReference>
<feature type="compositionally biased region" description="Low complexity" evidence="9">
    <location>
        <begin position="280"/>
        <end position="296"/>
    </location>
</feature>
<evidence type="ECO:0000256" key="5">
    <source>
        <dbReference type="ARBA" id="ARBA00022729"/>
    </source>
</evidence>
<dbReference type="Pfam" id="PF14905">
    <property type="entry name" value="OMP_b-brl_3"/>
    <property type="match status" value="1"/>
</dbReference>
<dbReference type="InterPro" id="IPR008969">
    <property type="entry name" value="CarboxyPept-like_regulatory"/>
</dbReference>
<name>A0A7J5AAG1_9FLAO</name>
<evidence type="ECO:0000313" key="13">
    <source>
        <dbReference type="EMBL" id="KAB1154536.1"/>
    </source>
</evidence>
<accession>A0A7J5AAG1</accession>
<dbReference type="GO" id="GO:0015344">
    <property type="term" value="F:siderophore uptake transmembrane transporter activity"/>
    <property type="evidence" value="ECO:0007669"/>
    <property type="project" value="TreeGrafter"/>
</dbReference>
<evidence type="ECO:0000256" key="1">
    <source>
        <dbReference type="ARBA" id="ARBA00004571"/>
    </source>
</evidence>
<evidence type="ECO:0000313" key="14">
    <source>
        <dbReference type="Proteomes" id="UP000467305"/>
    </source>
</evidence>
<gene>
    <name evidence="13" type="ORF">F7018_13470</name>
</gene>
<dbReference type="Pfam" id="PF07715">
    <property type="entry name" value="Plug"/>
    <property type="match status" value="1"/>
</dbReference>
<dbReference type="OrthoDB" id="8764943at2"/>
<dbReference type="Gene3D" id="2.40.170.20">
    <property type="entry name" value="TonB-dependent receptor, beta-barrel domain"/>
    <property type="match status" value="1"/>
</dbReference>
<reference evidence="13 14" key="1">
    <citation type="submission" date="2019-09" db="EMBL/GenBank/DDBJ databases">
        <authorList>
            <person name="Cao W.R."/>
        </authorList>
    </citation>
    <scope>NUCLEOTIDE SEQUENCE [LARGE SCALE GENOMIC DNA]</scope>
    <source>
        <strain evidence="14">a4</strain>
    </source>
</reference>
<dbReference type="InterPro" id="IPR036942">
    <property type="entry name" value="Beta-barrel_TonB_sf"/>
</dbReference>
<dbReference type="AlphaFoldDB" id="A0A7J5AAG1"/>
<dbReference type="SUPFAM" id="SSF56935">
    <property type="entry name" value="Porins"/>
    <property type="match status" value="1"/>
</dbReference>
<dbReference type="PANTHER" id="PTHR30069">
    <property type="entry name" value="TONB-DEPENDENT OUTER MEMBRANE RECEPTOR"/>
    <property type="match status" value="1"/>
</dbReference>
<evidence type="ECO:0000256" key="9">
    <source>
        <dbReference type="SAM" id="MobiDB-lite"/>
    </source>
</evidence>
<organism evidence="13 14">
    <name type="scientific">Tenacibaculum aiptasiae</name>
    <dbReference type="NCBI Taxonomy" id="426481"/>
    <lineage>
        <taxon>Bacteria</taxon>
        <taxon>Pseudomonadati</taxon>
        <taxon>Bacteroidota</taxon>
        <taxon>Flavobacteriia</taxon>
        <taxon>Flavobacteriales</taxon>
        <taxon>Flavobacteriaceae</taxon>
        <taxon>Tenacibaculum</taxon>
    </lineage>
</organism>
<evidence type="ECO:0000256" key="10">
    <source>
        <dbReference type="SAM" id="SignalP"/>
    </source>
</evidence>
<dbReference type="Pfam" id="PF13715">
    <property type="entry name" value="CarbopepD_reg_2"/>
    <property type="match status" value="1"/>
</dbReference>
<dbReference type="Proteomes" id="UP000467305">
    <property type="component" value="Unassembled WGS sequence"/>
</dbReference>
<dbReference type="GO" id="GO:0044718">
    <property type="term" value="P:siderophore transmembrane transport"/>
    <property type="evidence" value="ECO:0007669"/>
    <property type="project" value="TreeGrafter"/>
</dbReference>
<keyword evidence="4 8" id="KW-0812">Transmembrane</keyword>
<dbReference type="InterPro" id="IPR037066">
    <property type="entry name" value="Plug_dom_sf"/>
</dbReference>
<dbReference type="Gene3D" id="2.170.130.10">
    <property type="entry name" value="TonB-dependent receptor, plug domain"/>
    <property type="match status" value="1"/>
</dbReference>
<feature type="region of interest" description="Disordered" evidence="9">
    <location>
        <begin position="275"/>
        <end position="297"/>
    </location>
</feature>
<evidence type="ECO:0000259" key="11">
    <source>
        <dbReference type="Pfam" id="PF07715"/>
    </source>
</evidence>
<protein>
    <submittedName>
        <fullName evidence="13">TonB-dependent receptor</fullName>
    </submittedName>
</protein>
<keyword evidence="3 8" id="KW-1134">Transmembrane beta strand</keyword>
<comment type="caution">
    <text evidence="13">The sequence shown here is derived from an EMBL/GenBank/DDBJ whole genome shotgun (WGS) entry which is preliminary data.</text>
</comment>
<evidence type="ECO:0000256" key="3">
    <source>
        <dbReference type="ARBA" id="ARBA00022452"/>
    </source>
</evidence>
<evidence type="ECO:0000259" key="12">
    <source>
        <dbReference type="Pfam" id="PF14905"/>
    </source>
</evidence>
<comment type="similarity">
    <text evidence="8">Belongs to the TonB-dependent receptor family.</text>
</comment>
<evidence type="ECO:0000256" key="2">
    <source>
        <dbReference type="ARBA" id="ARBA00022448"/>
    </source>
</evidence>
<proteinExistence type="inferred from homology"/>
<dbReference type="EMBL" id="WAAU01000028">
    <property type="protein sequence ID" value="KAB1154536.1"/>
    <property type="molecule type" value="Genomic_DNA"/>
</dbReference>
<dbReference type="SUPFAM" id="SSF49464">
    <property type="entry name" value="Carboxypeptidase regulatory domain-like"/>
    <property type="match status" value="1"/>
</dbReference>
<keyword evidence="6 8" id="KW-0472">Membrane</keyword>
<dbReference type="InterPro" id="IPR012910">
    <property type="entry name" value="Plug_dom"/>
</dbReference>
<evidence type="ECO:0000256" key="6">
    <source>
        <dbReference type="ARBA" id="ARBA00023136"/>
    </source>
</evidence>
<evidence type="ECO:0000256" key="4">
    <source>
        <dbReference type="ARBA" id="ARBA00022692"/>
    </source>
</evidence>
<dbReference type="RefSeq" id="WP_150900613.1">
    <property type="nucleotide sequence ID" value="NZ_WAAU01000028.1"/>
</dbReference>
<keyword evidence="2 8" id="KW-0813">Transport</keyword>
<keyword evidence="14" id="KW-1185">Reference proteome</keyword>